<dbReference type="Proteomes" id="UP000594220">
    <property type="component" value="Unplaced"/>
</dbReference>
<proteinExistence type="inferred from homology"/>
<evidence type="ECO:0000256" key="4">
    <source>
        <dbReference type="PIRSR" id="PIRSR600407-2"/>
    </source>
</evidence>
<reference evidence="6" key="2">
    <citation type="submission" date="2025-09" db="UniProtKB">
        <authorList>
            <consortium name="Ensembl"/>
        </authorList>
    </citation>
    <scope>IDENTIFICATION</scope>
</reference>
<keyword evidence="4" id="KW-0547">Nucleotide-binding</keyword>
<dbReference type="Pfam" id="PF01150">
    <property type="entry name" value="GDA1_CD39"/>
    <property type="match status" value="1"/>
</dbReference>
<evidence type="ECO:0000256" key="1">
    <source>
        <dbReference type="ARBA" id="ARBA00009283"/>
    </source>
</evidence>
<dbReference type="GO" id="GO:0005524">
    <property type="term" value="F:ATP binding"/>
    <property type="evidence" value="ECO:0007669"/>
    <property type="project" value="UniProtKB-KW"/>
</dbReference>
<dbReference type="GO" id="GO:0005794">
    <property type="term" value="C:Golgi apparatus"/>
    <property type="evidence" value="ECO:0007669"/>
    <property type="project" value="TreeGrafter"/>
</dbReference>
<dbReference type="Ensembl" id="ENSCPRT00005015222.1">
    <property type="protein sequence ID" value="ENSCPRP00005012935.1"/>
    <property type="gene ID" value="ENSCPRG00005009186.1"/>
</dbReference>
<dbReference type="InterPro" id="IPR000407">
    <property type="entry name" value="GDA1_CD39_NTPase"/>
</dbReference>
<dbReference type="GO" id="GO:0016787">
    <property type="term" value="F:hydrolase activity"/>
    <property type="evidence" value="ECO:0007669"/>
    <property type="project" value="UniProtKB-KW"/>
</dbReference>
<evidence type="ECO:0000313" key="6">
    <source>
        <dbReference type="Ensembl" id="ENSCPRP00005012935.1"/>
    </source>
</evidence>
<feature type="binding site" evidence="4">
    <location>
        <begin position="126"/>
        <end position="130"/>
    </location>
    <ligand>
        <name>ATP</name>
        <dbReference type="ChEBI" id="CHEBI:30616"/>
    </ligand>
</feature>
<dbReference type="GeneTree" id="ENSGT01150000286963"/>
<evidence type="ECO:0000313" key="7">
    <source>
        <dbReference type="Proteomes" id="UP000594220"/>
    </source>
</evidence>
<keyword evidence="4" id="KW-0067">ATP-binding</keyword>
<evidence type="ECO:0000256" key="3">
    <source>
        <dbReference type="PIRSR" id="PIRSR600407-1"/>
    </source>
</evidence>
<dbReference type="Gene3D" id="3.30.420.40">
    <property type="match status" value="1"/>
</dbReference>
<reference evidence="6" key="1">
    <citation type="submission" date="2025-08" db="UniProtKB">
        <authorList>
            <consortium name="Ensembl"/>
        </authorList>
    </citation>
    <scope>IDENTIFICATION</scope>
</reference>
<name>A0A7M4EPE7_CROPO</name>
<dbReference type="PANTHER" id="PTHR11782:SF99">
    <property type="entry name" value="ECTONUCLEOSIDE TRIPHOSPHATE DIPHOSPHOHYDROLASE 6"/>
    <property type="match status" value="1"/>
</dbReference>
<evidence type="ECO:0008006" key="8">
    <source>
        <dbReference type="Google" id="ProtNLM"/>
    </source>
</evidence>
<comment type="similarity">
    <text evidence="1 5">Belongs to the GDA1/CD39 NTPase family.</text>
</comment>
<organism evidence="6 7">
    <name type="scientific">Crocodylus porosus</name>
    <name type="common">Saltwater crocodile</name>
    <name type="synonym">Estuarine crocodile</name>
    <dbReference type="NCBI Taxonomy" id="8502"/>
    <lineage>
        <taxon>Eukaryota</taxon>
        <taxon>Metazoa</taxon>
        <taxon>Chordata</taxon>
        <taxon>Craniata</taxon>
        <taxon>Vertebrata</taxon>
        <taxon>Euteleostomi</taxon>
        <taxon>Archelosauria</taxon>
        <taxon>Archosauria</taxon>
        <taxon>Crocodylia</taxon>
        <taxon>Longirostres</taxon>
        <taxon>Crocodylidae</taxon>
        <taxon>Crocodylus</taxon>
    </lineage>
</organism>
<protein>
    <recommendedName>
        <fullName evidence="8">Ectonucleoside triphosphate diphosphohydrolase 6</fullName>
    </recommendedName>
</protein>
<evidence type="ECO:0000256" key="5">
    <source>
        <dbReference type="RuleBase" id="RU003833"/>
    </source>
</evidence>
<keyword evidence="7" id="KW-1185">Reference proteome</keyword>
<feature type="active site" description="Proton acceptor" evidence="3">
    <location>
        <position position="96"/>
    </location>
</feature>
<dbReference type="PANTHER" id="PTHR11782">
    <property type="entry name" value="ADENOSINE/GUANOSINE DIPHOSPHATASE"/>
    <property type="match status" value="1"/>
</dbReference>
<evidence type="ECO:0000256" key="2">
    <source>
        <dbReference type="ARBA" id="ARBA00022801"/>
    </source>
</evidence>
<keyword evidence="2 5" id="KW-0378">Hydrolase</keyword>
<sequence length="167" mass="18329">KLTHETFKALKPGLSAYADDVDKSAQGIQELLDVAKKDVPVELWKFTPLVLKATAGLRLLPGEKAQKLLDKVKEIFQASPFFVRDDCVSIMNGTDEGVSAWITINFLTGNLNVPRKRSVGMLDLGGGSTQITFLPSSEVIWTYVPRGSVGCNKHAFCFSKRRTGVVM</sequence>
<dbReference type="Gene3D" id="3.30.420.150">
    <property type="entry name" value="Exopolyphosphatase. Domain 2"/>
    <property type="match status" value="1"/>
</dbReference>
<dbReference type="AlphaFoldDB" id="A0A7M4EPE7"/>
<dbReference type="PROSITE" id="PS01238">
    <property type="entry name" value="GDA1_CD39_NTPASE"/>
    <property type="match status" value="1"/>
</dbReference>
<accession>A0A7M4EPE7</accession>